<evidence type="ECO:0000313" key="2">
    <source>
        <dbReference type="Proteomes" id="UP001430193"/>
    </source>
</evidence>
<dbReference type="SUPFAM" id="SSF56059">
    <property type="entry name" value="Glutathione synthetase ATP-binding domain-like"/>
    <property type="match status" value="1"/>
</dbReference>
<proteinExistence type="predicted"/>
<protein>
    <recommendedName>
        <fullName evidence="3">ATP-grasp domain-containing protein</fullName>
    </recommendedName>
</protein>
<keyword evidence="2" id="KW-1185">Reference proteome</keyword>
<evidence type="ECO:0008006" key="3">
    <source>
        <dbReference type="Google" id="ProtNLM"/>
    </source>
</evidence>
<dbReference type="PANTHER" id="PTHR21621">
    <property type="entry name" value="RIBOSOMAL PROTEIN S6 MODIFICATION PROTEIN"/>
    <property type="match status" value="1"/>
</dbReference>
<accession>A0ABS2KGB5</accession>
<dbReference type="Proteomes" id="UP001430193">
    <property type="component" value="Unassembled WGS sequence"/>
</dbReference>
<sequence>MTHAVHVLSWEDDPHAAALRWALERMGVPVVHSPGLAQWRGDEVAVEIGLGHAGLSSATDAPISVWNRRPKARKPKPSLPEDQAFIAGEWRTFYDNLVEAAAQLLPSFWINTPAAAWRTENKLVQLVAAREIGLAFPETAMGNDAAAVRRLAQGGRVVFKTFRAHAWQEEGGLSTTTTILDNDHLPDAQVIEFCPGIYQRYVEKTSDIRVTVAGNRMLAVRMRRRSKEAYVDWRIHVLDEDFFAEQITLPAALEQRIQALMASLGLVFGCLDFVVDADGEYQFLEVNQAGQFLFLEDMIPDIGVMRMMASFLAAGSRDYSVVEDATLNMAEFRSTETYAALAHRLRLDEPATA</sequence>
<organism evidence="1 2">
    <name type="scientific">Dyella mobilis</name>
    <dbReference type="NCBI Taxonomy" id="1849582"/>
    <lineage>
        <taxon>Bacteria</taxon>
        <taxon>Pseudomonadati</taxon>
        <taxon>Pseudomonadota</taxon>
        <taxon>Gammaproteobacteria</taxon>
        <taxon>Lysobacterales</taxon>
        <taxon>Rhodanobacteraceae</taxon>
        <taxon>Dyella</taxon>
    </lineage>
</organism>
<dbReference type="RefSeq" id="WP_204631800.1">
    <property type="nucleotide sequence ID" value="NZ_BSOC01000002.1"/>
</dbReference>
<gene>
    <name evidence="1" type="ORF">ISS99_11705</name>
</gene>
<comment type="caution">
    <text evidence="1">The sequence shown here is derived from an EMBL/GenBank/DDBJ whole genome shotgun (WGS) entry which is preliminary data.</text>
</comment>
<name>A0ABS2KGB5_9GAMM</name>
<reference evidence="1" key="1">
    <citation type="submission" date="2020-10" db="EMBL/GenBank/DDBJ databases">
        <title>Phylogeny of dyella-like bacteria.</title>
        <authorList>
            <person name="Fu J."/>
        </authorList>
    </citation>
    <scope>NUCLEOTIDE SEQUENCE</scope>
    <source>
        <strain evidence="1">DHON07</strain>
    </source>
</reference>
<dbReference type="PANTHER" id="PTHR21621:SF0">
    <property type="entry name" value="BETA-CITRYLGLUTAMATE SYNTHASE B-RELATED"/>
    <property type="match status" value="1"/>
</dbReference>
<dbReference type="EMBL" id="JADIKF010000039">
    <property type="protein sequence ID" value="MBM7130196.1"/>
    <property type="molecule type" value="Genomic_DNA"/>
</dbReference>
<evidence type="ECO:0000313" key="1">
    <source>
        <dbReference type="EMBL" id="MBM7130196.1"/>
    </source>
</evidence>
<dbReference type="Gene3D" id="3.30.470.20">
    <property type="entry name" value="ATP-grasp fold, B domain"/>
    <property type="match status" value="1"/>
</dbReference>